<gene>
    <name evidence="2" type="ORF">ILUMI_04174</name>
</gene>
<dbReference type="Proteomes" id="UP000801492">
    <property type="component" value="Unassembled WGS sequence"/>
</dbReference>
<accession>A0A8K0GJ95</accession>
<proteinExistence type="predicted"/>
<reference evidence="2" key="1">
    <citation type="submission" date="2019-08" db="EMBL/GenBank/DDBJ databases">
        <title>The genome of the North American firefly Photinus pyralis.</title>
        <authorList>
            <consortium name="Photinus pyralis genome working group"/>
            <person name="Fallon T.R."/>
            <person name="Sander Lower S.E."/>
            <person name="Weng J.-K."/>
        </authorList>
    </citation>
    <scope>NUCLEOTIDE SEQUENCE</scope>
    <source>
        <strain evidence="2">TRF0915ILg1</strain>
        <tissue evidence="2">Whole body</tissue>
    </source>
</reference>
<feature type="compositionally biased region" description="Polar residues" evidence="1">
    <location>
        <begin position="287"/>
        <end position="301"/>
    </location>
</feature>
<name>A0A8K0GJ95_IGNLU</name>
<evidence type="ECO:0000313" key="2">
    <source>
        <dbReference type="EMBL" id="KAF2902009.1"/>
    </source>
</evidence>
<evidence type="ECO:0000256" key="1">
    <source>
        <dbReference type="SAM" id="MobiDB-lite"/>
    </source>
</evidence>
<organism evidence="2 3">
    <name type="scientific">Ignelater luminosus</name>
    <name type="common">Cucubano</name>
    <name type="synonym">Pyrophorus luminosus</name>
    <dbReference type="NCBI Taxonomy" id="2038154"/>
    <lineage>
        <taxon>Eukaryota</taxon>
        <taxon>Metazoa</taxon>
        <taxon>Ecdysozoa</taxon>
        <taxon>Arthropoda</taxon>
        <taxon>Hexapoda</taxon>
        <taxon>Insecta</taxon>
        <taxon>Pterygota</taxon>
        <taxon>Neoptera</taxon>
        <taxon>Endopterygota</taxon>
        <taxon>Coleoptera</taxon>
        <taxon>Polyphaga</taxon>
        <taxon>Elateriformia</taxon>
        <taxon>Elateroidea</taxon>
        <taxon>Elateridae</taxon>
        <taxon>Agrypninae</taxon>
        <taxon>Pyrophorini</taxon>
        <taxon>Ignelater</taxon>
    </lineage>
</organism>
<evidence type="ECO:0000313" key="3">
    <source>
        <dbReference type="Proteomes" id="UP000801492"/>
    </source>
</evidence>
<sequence length="301" mass="35221">MKNFFKLWDQTKLMNLRKYLDNIKENENEDFMKLYQIWKNFDEGGKQKHKNEDRESISEEILNIEAMELFIDDVYIEYIDECTETNENASLENKSLNLNNICDNNIILDQTTNIVNINDQILSFAKNEITLEKSKNESLNLSNICENNIILDQTTKIVDINDQIPSSAGNKVTLEKSKQNEVVLPKVVFEEEAITVNRGEGKGKEKLVKTLLKNKEIYEDYEKYKIVRREAKNMAKTQKQKKCEDLGHKTRDSFENNQKMFYGLLRQLRREKQHFQELTEYTEEGSQENGKANSTDTGSTT</sequence>
<protein>
    <submittedName>
        <fullName evidence="2">Uncharacterized protein</fullName>
    </submittedName>
</protein>
<keyword evidence="3" id="KW-1185">Reference proteome</keyword>
<dbReference type="AlphaFoldDB" id="A0A8K0GJ95"/>
<comment type="caution">
    <text evidence="2">The sequence shown here is derived from an EMBL/GenBank/DDBJ whole genome shotgun (WGS) entry which is preliminary data.</text>
</comment>
<feature type="region of interest" description="Disordered" evidence="1">
    <location>
        <begin position="275"/>
        <end position="301"/>
    </location>
</feature>
<dbReference type="EMBL" id="VTPC01001419">
    <property type="protein sequence ID" value="KAF2902009.1"/>
    <property type="molecule type" value="Genomic_DNA"/>
</dbReference>